<gene>
    <name evidence="1" type="ORF">HOLleu_21394</name>
</gene>
<proteinExistence type="predicted"/>
<dbReference type="OrthoDB" id="5949854at2759"/>
<keyword evidence="2" id="KW-1185">Reference proteome</keyword>
<protein>
    <submittedName>
        <fullName evidence="1">Uncharacterized protein</fullName>
    </submittedName>
</protein>
<accession>A0A9Q1BWC3</accession>
<evidence type="ECO:0000313" key="1">
    <source>
        <dbReference type="EMBL" id="KAJ8034518.1"/>
    </source>
</evidence>
<evidence type="ECO:0000313" key="2">
    <source>
        <dbReference type="Proteomes" id="UP001152320"/>
    </source>
</evidence>
<dbReference type="AlphaFoldDB" id="A0A9Q1BWC3"/>
<dbReference type="PANTHER" id="PTHR47018">
    <property type="entry name" value="CXC DOMAIN-CONTAINING PROTEIN-RELATED"/>
    <property type="match status" value="1"/>
</dbReference>
<organism evidence="1 2">
    <name type="scientific">Holothuria leucospilota</name>
    <name type="common">Black long sea cucumber</name>
    <name type="synonym">Mertensiothuria leucospilota</name>
    <dbReference type="NCBI Taxonomy" id="206669"/>
    <lineage>
        <taxon>Eukaryota</taxon>
        <taxon>Metazoa</taxon>
        <taxon>Echinodermata</taxon>
        <taxon>Eleutherozoa</taxon>
        <taxon>Echinozoa</taxon>
        <taxon>Holothuroidea</taxon>
        <taxon>Aspidochirotacea</taxon>
        <taxon>Aspidochirotida</taxon>
        <taxon>Holothuriidae</taxon>
        <taxon>Holothuria</taxon>
    </lineage>
</organism>
<name>A0A9Q1BWC3_HOLLE</name>
<dbReference type="Proteomes" id="UP001152320">
    <property type="component" value="Chromosome 10"/>
</dbReference>
<sequence length="404" mass="46147">MQKAQNKEKMWLEHGLCILEKSKLDKGDIVAWPAFHASLQDNSPDKKRALTQLLPLFYEKAATAAMIKHGMDVILQATQFHNPGQIPVIAMDAPLFALGKFVQWQWPNTHGENSYMLMFGGLHIEMAIWNTLGDYLEESGWTTALTNAGIASSGTANSFLKVSHLTRTRHAHQVSALALAKLQQVAFMQNESPHSEEDKLAWKQDMIEKSPTFQYWDTILNTEIMGLIFIRAHREHNFRLYVEALKAVTPWFFALDHQNYARWMPIHIRDMETLPPSIRKEFEEHGNWVVNKTNNQFSAMPIDQAHEQNNEFVKGSGGAIGLTENPSAFRKWMVSGPEQARLLEEFEREYICPTEEQNLHHEGLQAQETFTEQVLSLMQTISDMGNPFLDNIPELLALDTVHVI</sequence>
<reference evidence="1" key="1">
    <citation type="submission" date="2021-10" db="EMBL/GenBank/DDBJ databases">
        <title>Tropical sea cucumber genome reveals ecological adaptation and Cuvierian tubules defense mechanism.</title>
        <authorList>
            <person name="Chen T."/>
        </authorList>
    </citation>
    <scope>NUCLEOTIDE SEQUENCE</scope>
    <source>
        <strain evidence="1">Nanhai2018</strain>
        <tissue evidence="1">Muscle</tissue>
    </source>
</reference>
<comment type="caution">
    <text evidence="1">The sequence shown here is derived from an EMBL/GenBank/DDBJ whole genome shotgun (WGS) entry which is preliminary data.</text>
</comment>
<dbReference type="EMBL" id="JAIZAY010000010">
    <property type="protein sequence ID" value="KAJ8034518.1"/>
    <property type="molecule type" value="Genomic_DNA"/>
</dbReference>
<dbReference type="PANTHER" id="PTHR47018:SF2">
    <property type="entry name" value="TESMIN_TSO1-LIKE CXC DOMAIN-CONTAINING PROTEIN"/>
    <property type="match status" value="1"/>
</dbReference>